<dbReference type="Proteomes" id="UP001168528">
    <property type="component" value="Unassembled WGS sequence"/>
</dbReference>
<keyword evidence="2" id="KW-1185">Reference proteome</keyword>
<reference evidence="1" key="1">
    <citation type="submission" date="2023-07" db="EMBL/GenBank/DDBJ databases">
        <title>The genome sequence of Rhodocytophaga aerolata KACC 12507.</title>
        <authorList>
            <person name="Zhang X."/>
        </authorList>
    </citation>
    <scope>NUCLEOTIDE SEQUENCE</scope>
    <source>
        <strain evidence="1">KACC 12507</strain>
    </source>
</reference>
<dbReference type="EMBL" id="JAUKPO010000052">
    <property type="protein sequence ID" value="MDO1451313.1"/>
    <property type="molecule type" value="Genomic_DNA"/>
</dbReference>
<evidence type="ECO:0000313" key="2">
    <source>
        <dbReference type="Proteomes" id="UP001168528"/>
    </source>
</evidence>
<dbReference type="RefSeq" id="WP_302042112.1">
    <property type="nucleotide sequence ID" value="NZ_JAUKPO010000052.1"/>
</dbReference>
<sequence length="101" mass="11539">MAITAKPKKTSVIEKPESKEIDEKKAIAFINQGGSVASHTATSEAEEDEKQKGVIVRMYPDMIQEIDDLLKKLPKRNRPSRNAWILKAVEEKLKREKKNHK</sequence>
<evidence type="ECO:0008006" key="3">
    <source>
        <dbReference type="Google" id="ProtNLM"/>
    </source>
</evidence>
<protein>
    <recommendedName>
        <fullName evidence="3">Ribbon-helix-helix protein CopG domain-containing protein</fullName>
    </recommendedName>
</protein>
<accession>A0ABT8RJB2</accession>
<organism evidence="1 2">
    <name type="scientific">Rhodocytophaga aerolata</name>
    <dbReference type="NCBI Taxonomy" id="455078"/>
    <lineage>
        <taxon>Bacteria</taxon>
        <taxon>Pseudomonadati</taxon>
        <taxon>Bacteroidota</taxon>
        <taxon>Cytophagia</taxon>
        <taxon>Cytophagales</taxon>
        <taxon>Rhodocytophagaceae</taxon>
        <taxon>Rhodocytophaga</taxon>
    </lineage>
</organism>
<evidence type="ECO:0000313" key="1">
    <source>
        <dbReference type="EMBL" id="MDO1451313.1"/>
    </source>
</evidence>
<comment type="caution">
    <text evidence="1">The sequence shown here is derived from an EMBL/GenBank/DDBJ whole genome shotgun (WGS) entry which is preliminary data.</text>
</comment>
<gene>
    <name evidence="1" type="ORF">Q0590_33875</name>
</gene>
<name>A0ABT8RJB2_9BACT</name>
<proteinExistence type="predicted"/>